<gene>
    <name evidence="1" type="ORF">PUN28_016248</name>
</gene>
<evidence type="ECO:0000313" key="2">
    <source>
        <dbReference type="Proteomes" id="UP001430953"/>
    </source>
</evidence>
<dbReference type="Proteomes" id="UP001430953">
    <property type="component" value="Unassembled WGS sequence"/>
</dbReference>
<dbReference type="EMBL" id="JADYXP020000018">
    <property type="protein sequence ID" value="KAL0106386.1"/>
    <property type="molecule type" value="Genomic_DNA"/>
</dbReference>
<protein>
    <submittedName>
        <fullName evidence="1">Uncharacterized protein</fullName>
    </submittedName>
</protein>
<organism evidence="1 2">
    <name type="scientific">Cardiocondyla obscurior</name>
    <dbReference type="NCBI Taxonomy" id="286306"/>
    <lineage>
        <taxon>Eukaryota</taxon>
        <taxon>Metazoa</taxon>
        <taxon>Ecdysozoa</taxon>
        <taxon>Arthropoda</taxon>
        <taxon>Hexapoda</taxon>
        <taxon>Insecta</taxon>
        <taxon>Pterygota</taxon>
        <taxon>Neoptera</taxon>
        <taxon>Endopterygota</taxon>
        <taxon>Hymenoptera</taxon>
        <taxon>Apocrita</taxon>
        <taxon>Aculeata</taxon>
        <taxon>Formicoidea</taxon>
        <taxon>Formicidae</taxon>
        <taxon>Myrmicinae</taxon>
        <taxon>Cardiocondyla</taxon>
    </lineage>
</organism>
<name>A0AAW2ERM8_9HYME</name>
<dbReference type="AlphaFoldDB" id="A0AAW2ERM8"/>
<sequence length="115" mass="13120">MYLTRAIKYPLPATSGLRYRHGNRFHFAELLFFARSSIRGRRFSAPYTPGRRALLCPSRRSDLSIIDNTWRPSSHGRIFAALCEKVPGFICIMLTRLTLTFGAEKMISLAKNAKL</sequence>
<reference evidence="1 2" key="1">
    <citation type="submission" date="2023-03" db="EMBL/GenBank/DDBJ databases">
        <title>High recombination rates correlate with genetic variation in Cardiocondyla obscurior ants.</title>
        <authorList>
            <person name="Errbii M."/>
        </authorList>
    </citation>
    <scope>NUCLEOTIDE SEQUENCE [LARGE SCALE GENOMIC DNA]</scope>
    <source>
        <strain evidence="1">Alpha-2009</strain>
        <tissue evidence="1">Whole body</tissue>
    </source>
</reference>
<accession>A0AAW2ERM8</accession>
<proteinExistence type="predicted"/>
<comment type="caution">
    <text evidence="1">The sequence shown here is derived from an EMBL/GenBank/DDBJ whole genome shotgun (WGS) entry which is preliminary data.</text>
</comment>
<evidence type="ECO:0000313" key="1">
    <source>
        <dbReference type="EMBL" id="KAL0106386.1"/>
    </source>
</evidence>
<keyword evidence="2" id="KW-1185">Reference proteome</keyword>